<reference evidence="1" key="1">
    <citation type="submission" date="2022-05" db="EMBL/GenBank/DDBJ databases">
        <title>The Musa troglodytarum L. genome provides insights into the mechanism of non-climacteric behaviour and enrichment of carotenoids.</title>
        <authorList>
            <person name="Wang J."/>
        </authorList>
    </citation>
    <scope>NUCLEOTIDE SEQUENCE</scope>
    <source>
        <tissue evidence="1">Leaf</tissue>
    </source>
</reference>
<dbReference type="AlphaFoldDB" id="A0A9E7ECL5"/>
<name>A0A9E7ECL5_9LILI</name>
<gene>
    <name evidence="1" type="ORF">MUK42_35837</name>
</gene>
<keyword evidence="2" id="KW-1185">Reference proteome</keyword>
<sequence>MPHLLGLNSLSTIQLNAIVFLSHPLLFSVPLCCYENL</sequence>
<protein>
    <submittedName>
        <fullName evidence="1">Uncharacterized protein</fullName>
    </submittedName>
</protein>
<evidence type="ECO:0000313" key="1">
    <source>
        <dbReference type="EMBL" id="URD74007.1"/>
    </source>
</evidence>
<dbReference type="EMBL" id="CP097502">
    <property type="protein sequence ID" value="URD74007.1"/>
    <property type="molecule type" value="Genomic_DNA"/>
</dbReference>
<organism evidence="1 2">
    <name type="scientific">Musa troglodytarum</name>
    <name type="common">fe'i banana</name>
    <dbReference type="NCBI Taxonomy" id="320322"/>
    <lineage>
        <taxon>Eukaryota</taxon>
        <taxon>Viridiplantae</taxon>
        <taxon>Streptophyta</taxon>
        <taxon>Embryophyta</taxon>
        <taxon>Tracheophyta</taxon>
        <taxon>Spermatophyta</taxon>
        <taxon>Magnoliopsida</taxon>
        <taxon>Liliopsida</taxon>
        <taxon>Zingiberales</taxon>
        <taxon>Musaceae</taxon>
        <taxon>Musa</taxon>
    </lineage>
</organism>
<accession>A0A9E7ECL5</accession>
<dbReference type="Proteomes" id="UP001055439">
    <property type="component" value="Chromosome 1"/>
</dbReference>
<evidence type="ECO:0000313" key="2">
    <source>
        <dbReference type="Proteomes" id="UP001055439"/>
    </source>
</evidence>
<proteinExistence type="predicted"/>